<reference evidence="2 3" key="1">
    <citation type="journal article" date="2013" name="Environ. Microbiol.">
        <title>Genome analysis of Chitinivibrio alkaliphilus gen. nov., sp. nov., a novel extremely haloalkaliphilic anaerobic chitinolytic bacterium from the candidate phylum Termite Group 3.</title>
        <authorList>
            <person name="Sorokin D.Y."/>
            <person name="Gumerov V.M."/>
            <person name="Rakitin A.L."/>
            <person name="Beletsky A.V."/>
            <person name="Damste J.S."/>
            <person name="Muyzer G."/>
            <person name="Mardanov A.V."/>
            <person name="Ravin N.V."/>
        </authorList>
    </citation>
    <scope>NUCLEOTIDE SEQUENCE [LARGE SCALE GENOMIC DNA]</scope>
    <source>
        <strain evidence="2 3">ACht1</strain>
    </source>
</reference>
<feature type="compositionally biased region" description="Polar residues" evidence="1">
    <location>
        <begin position="13"/>
        <end position="24"/>
    </location>
</feature>
<proteinExistence type="predicted"/>
<feature type="region of interest" description="Disordered" evidence="1">
    <location>
        <begin position="1"/>
        <end position="24"/>
    </location>
</feature>
<dbReference type="Proteomes" id="UP000017148">
    <property type="component" value="Unassembled WGS sequence"/>
</dbReference>
<evidence type="ECO:0008006" key="4">
    <source>
        <dbReference type="Google" id="ProtNLM"/>
    </source>
</evidence>
<gene>
    <name evidence="2" type="ORF">CALK_2479</name>
</gene>
<accession>U7D2G9</accession>
<sequence length="52" mass="6002">MVSDRQVKGLFKSMSQGKKLSSAAQRADMCQNTARKYMKHFKPPSENRKIRT</sequence>
<evidence type="ECO:0000313" key="2">
    <source>
        <dbReference type="EMBL" id="ERP30699.1"/>
    </source>
</evidence>
<comment type="caution">
    <text evidence="2">The sequence shown here is derived from an EMBL/GenBank/DDBJ whole genome shotgun (WGS) entry which is preliminary data.</text>
</comment>
<name>U7D2G9_9BACT</name>
<dbReference type="EMBL" id="ASJR01000041">
    <property type="protein sequence ID" value="ERP30699.1"/>
    <property type="molecule type" value="Genomic_DNA"/>
</dbReference>
<dbReference type="AlphaFoldDB" id="U7D2G9"/>
<evidence type="ECO:0000256" key="1">
    <source>
        <dbReference type="SAM" id="MobiDB-lite"/>
    </source>
</evidence>
<evidence type="ECO:0000313" key="3">
    <source>
        <dbReference type="Proteomes" id="UP000017148"/>
    </source>
</evidence>
<protein>
    <recommendedName>
        <fullName evidence="4">Transposase</fullName>
    </recommendedName>
</protein>
<organism evidence="2 3">
    <name type="scientific">Chitinivibrio alkaliphilus ACht1</name>
    <dbReference type="NCBI Taxonomy" id="1313304"/>
    <lineage>
        <taxon>Bacteria</taxon>
        <taxon>Pseudomonadati</taxon>
        <taxon>Fibrobacterota</taxon>
        <taxon>Chitinivibrionia</taxon>
        <taxon>Chitinivibrionales</taxon>
        <taxon>Chitinivibrionaceae</taxon>
        <taxon>Chitinivibrio</taxon>
    </lineage>
</organism>
<keyword evidence="3" id="KW-1185">Reference proteome</keyword>